<organism evidence="5 6">
    <name type="scientific">Bacillus carboniphilus</name>
    <dbReference type="NCBI Taxonomy" id="86663"/>
    <lineage>
        <taxon>Bacteria</taxon>
        <taxon>Bacillati</taxon>
        <taxon>Bacillota</taxon>
        <taxon>Bacilli</taxon>
        <taxon>Bacillales</taxon>
        <taxon>Bacillaceae</taxon>
        <taxon>Bacillus</taxon>
    </lineage>
</organism>
<proteinExistence type="predicted"/>
<gene>
    <name evidence="5" type="primary">pxpB</name>
    <name evidence="5" type="ORF">LC087_17325</name>
</gene>
<dbReference type="NCBIfam" id="TIGR00370">
    <property type="entry name" value="5-oxoprolinase subunit PxpB"/>
    <property type="match status" value="1"/>
</dbReference>
<keyword evidence="1" id="KW-0547">Nucleotide-binding</keyword>
<dbReference type="Pfam" id="PF02682">
    <property type="entry name" value="CT_C_D"/>
    <property type="match status" value="1"/>
</dbReference>
<accession>A0ABY9JSR0</accession>
<keyword evidence="2 5" id="KW-0378">Hydrolase</keyword>
<protein>
    <submittedName>
        <fullName evidence="5">5-oxoprolinase subunit PxpB</fullName>
        <ecNumber evidence="5">3.5.2.9</ecNumber>
    </submittedName>
</protein>
<dbReference type="PANTHER" id="PTHR34698">
    <property type="entry name" value="5-OXOPROLINASE SUBUNIT B"/>
    <property type="match status" value="1"/>
</dbReference>
<dbReference type="Gene3D" id="3.30.1360.40">
    <property type="match status" value="1"/>
</dbReference>
<evidence type="ECO:0000313" key="6">
    <source>
        <dbReference type="Proteomes" id="UP001197974"/>
    </source>
</evidence>
<dbReference type="PANTHER" id="PTHR34698:SF2">
    <property type="entry name" value="5-OXOPROLINASE SUBUNIT B"/>
    <property type="match status" value="1"/>
</dbReference>
<keyword evidence="3" id="KW-0067">ATP-binding</keyword>
<dbReference type="EMBL" id="CP129013">
    <property type="protein sequence ID" value="WLR42439.1"/>
    <property type="molecule type" value="Genomic_DNA"/>
</dbReference>
<feature type="domain" description="Carboxyltransferase" evidence="4">
    <location>
        <begin position="3"/>
        <end position="210"/>
    </location>
</feature>
<reference evidence="5 6" key="1">
    <citation type="submission" date="2023-06" db="EMBL/GenBank/DDBJ databases">
        <title>Five Gram-positive bacteria isolated from mangrove sediments in Shenzhen, Guangdong, China.</title>
        <authorList>
            <person name="Yu S."/>
            <person name="Zheng W."/>
            <person name="Huang Y."/>
        </authorList>
    </citation>
    <scope>NUCLEOTIDE SEQUENCE [LARGE SCALE GENOMIC DNA]</scope>
    <source>
        <strain evidence="5 6">SaN35-3</strain>
    </source>
</reference>
<dbReference type="GO" id="GO:0017168">
    <property type="term" value="F:5-oxoprolinase (ATP-hydrolyzing) activity"/>
    <property type="evidence" value="ECO:0007669"/>
    <property type="project" value="UniProtKB-EC"/>
</dbReference>
<dbReference type="InterPro" id="IPR003833">
    <property type="entry name" value="CT_C_D"/>
</dbReference>
<evidence type="ECO:0000256" key="2">
    <source>
        <dbReference type="ARBA" id="ARBA00022801"/>
    </source>
</evidence>
<keyword evidence="6" id="KW-1185">Reference proteome</keyword>
<dbReference type="InterPro" id="IPR010016">
    <property type="entry name" value="PxpB"/>
</dbReference>
<dbReference type="SMART" id="SM00796">
    <property type="entry name" value="AHS1"/>
    <property type="match status" value="1"/>
</dbReference>
<name>A0ABY9JSR0_9BACI</name>
<evidence type="ECO:0000256" key="3">
    <source>
        <dbReference type="ARBA" id="ARBA00022840"/>
    </source>
</evidence>
<evidence type="ECO:0000256" key="1">
    <source>
        <dbReference type="ARBA" id="ARBA00022741"/>
    </source>
</evidence>
<evidence type="ECO:0000259" key="4">
    <source>
        <dbReference type="SMART" id="SM00796"/>
    </source>
</evidence>
<dbReference type="SUPFAM" id="SSF50891">
    <property type="entry name" value="Cyclophilin-like"/>
    <property type="match status" value="1"/>
</dbReference>
<dbReference type="RefSeq" id="WP_226540898.1">
    <property type="nucleotide sequence ID" value="NZ_CP129013.1"/>
</dbReference>
<sequence>MNYTIYPLGDNAITIQLGKHINEETFNKVQTVFQQLNNQSFEWLVELVPSYTAVTLYYDLLKLFRQVVSPFQWVCQTIQPLLNDLQVEKKTDIRINEIPVCYEEPFSPDLQHLTQYHQLTKDEIISIHSETTYLVYMIGFSPGFPYIGGMSRRIATPRKATPQKRIEAGSVGIAGEQTGIYSLDTPGGWNIIGKTPLKMFQPHLDKPSFLKAGDHIQFIPIDIATFKRLEEKQR</sequence>
<evidence type="ECO:0000313" key="5">
    <source>
        <dbReference type="EMBL" id="WLR42439.1"/>
    </source>
</evidence>
<dbReference type="Proteomes" id="UP001197974">
    <property type="component" value="Chromosome"/>
</dbReference>
<dbReference type="InterPro" id="IPR029000">
    <property type="entry name" value="Cyclophilin-like_dom_sf"/>
</dbReference>
<dbReference type="Gene3D" id="2.40.100.10">
    <property type="entry name" value="Cyclophilin-like"/>
    <property type="match status" value="1"/>
</dbReference>
<dbReference type="SUPFAM" id="SSF160467">
    <property type="entry name" value="PH0987 N-terminal domain-like"/>
    <property type="match status" value="1"/>
</dbReference>
<dbReference type="EC" id="3.5.2.9" evidence="5"/>